<sequence length="221" mass="24959">MTLHIQREMDRLKKSILSLSAIVEESVQKAVLAVENLDVELARKVMESDDQIDDLEVDLEEECLKILALHQPVANDLRFIIAVLKINNDLERIGDLAGNIAERTIALADEKERIVAPTHFPAMVAGVEEMLKKSLDALVNLDLRLAAQVCRMDDQIDKLHAQTYSLVKQEVRSHPDQLDSLLHYLTISRHLERIADLATNLAEDVIYMIEGDIVRHTGLSR</sequence>
<evidence type="ECO:0000256" key="2">
    <source>
        <dbReference type="ARBA" id="ARBA00008107"/>
    </source>
</evidence>
<proteinExistence type="inferred from homology"/>
<evidence type="ECO:0000256" key="3">
    <source>
        <dbReference type="ARBA" id="ARBA00011738"/>
    </source>
</evidence>
<comment type="subcellular location">
    <subcellularLocation>
        <location evidence="1 8">Cytoplasm</location>
    </subcellularLocation>
</comment>
<dbReference type="Pfam" id="PF01895">
    <property type="entry name" value="PhoU"/>
    <property type="match status" value="2"/>
</dbReference>
<accession>A0A0B5FTF5</accession>
<dbReference type="EMBL" id="CP010311">
    <property type="protein sequence ID" value="AJF07455.1"/>
    <property type="molecule type" value="Genomic_DNA"/>
</dbReference>
<comment type="subunit">
    <text evidence="3 8">Homodimer.</text>
</comment>
<evidence type="ECO:0000256" key="6">
    <source>
        <dbReference type="ARBA" id="ARBA00022592"/>
    </source>
</evidence>
<dbReference type="OrthoDB" id="9814256at2"/>
<evidence type="ECO:0000259" key="9">
    <source>
        <dbReference type="Pfam" id="PF01895"/>
    </source>
</evidence>
<evidence type="ECO:0000256" key="4">
    <source>
        <dbReference type="ARBA" id="ARBA00022448"/>
    </source>
</evidence>
<evidence type="ECO:0000313" key="10">
    <source>
        <dbReference type="EMBL" id="AJF07455.1"/>
    </source>
</evidence>
<comment type="function">
    <text evidence="7 8">Plays a role in the regulation of phosphate uptake.</text>
</comment>
<dbReference type="InterPro" id="IPR026022">
    <property type="entry name" value="PhoU_dom"/>
</dbReference>
<evidence type="ECO:0000256" key="1">
    <source>
        <dbReference type="ARBA" id="ARBA00004496"/>
    </source>
</evidence>
<dbReference type="InterPro" id="IPR028366">
    <property type="entry name" value="PhoU"/>
</dbReference>
<dbReference type="PANTHER" id="PTHR42930">
    <property type="entry name" value="PHOSPHATE-SPECIFIC TRANSPORT SYSTEM ACCESSORY PROTEIN PHOU"/>
    <property type="match status" value="1"/>
</dbReference>
<dbReference type="AlphaFoldDB" id="A0A0B5FTF5"/>
<keyword evidence="11" id="KW-1185">Reference proteome</keyword>
<keyword evidence="6 8" id="KW-0592">Phosphate transport</keyword>
<dbReference type="NCBIfam" id="TIGR02135">
    <property type="entry name" value="phoU_full"/>
    <property type="match status" value="1"/>
</dbReference>
<dbReference type="GO" id="GO:0030643">
    <property type="term" value="P:intracellular phosphate ion homeostasis"/>
    <property type="evidence" value="ECO:0007669"/>
    <property type="project" value="InterPro"/>
</dbReference>
<evidence type="ECO:0000256" key="5">
    <source>
        <dbReference type="ARBA" id="ARBA00022490"/>
    </source>
</evidence>
<evidence type="ECO:0000256" key="7">
    <source>
        <dbReference type="ARBA" id="ARBA00056181"/>
    </source>
</evidence>
<dbReference type="InterPro" id="IPR038078">
    <property type="entry name" value="PhoU-like_sf"/>
</dbReference>
<dbReference type="RefSeq" id="WP_040201363.1">
    <property type="nucleotide sequence ID" value="NZ_CP010311.1"/>
</dbReference>
<organism evidence="10 11">
    <name type="scientific">Geoalkalibacter subterraneus</name>
    <dbReference type="NCBI Taxonomy" id="483547"/>
    <lineage>
        <taxon>Bacteria</taxon>
        <taxon>Pseudomonadati</taxon>
        <taxon>Thermodesulfobacteriota</taxon>
        <taxon>Desulfuromonadia</taxon>
        <taxon>Desulfuromonadales</taxon>
        <taxon>Geoalkalibacteraceae</taxon>
        <taxon>Geoalkalibacter</taxon>
    </lineage>
</organism>
<dbReference type="SUPFAM" id="SSF109755">
    <property type="entry name" value="PhoU-like"/>
    <property type="match status" value="1"/>
</dbReference>
<evidence type="ECO:0000313" key="11">
    <source>
        <dbReference type="Proteomes" id="UP000035036"/>
    </source>
</evidence>
<dbReference type="PIRSF" id="PIRSF003107">
    <property type="entry name" value="PhoU"/>
    <property type="match status" value="1"/>
</dbReference>
<dbReference type="GO" id="GO:0045936">
    <property type="term" value="P:negative regulation of phosphate metabolic process"/>
    <property type="evidence" value="ECO:0007669"/>
    <property type="project" value="InterPro"/>
</dbReference>
<dbReference type="STRING" id="483547.GSUB_14065"/>
<dbReference type="Proteomes" id="UP000035036">
    <property type="component" value="Chromosome"/>
</dbReference>
<gene>
    <name evidence="10" type="ORF">GSUB_14065</name>
</gene>
<dbReference type="Gene3D" id="1.20.58.220">
    <property type="entry name" value="Phosphate transport system protein phou homolog 2, domain 2"/>
    <property type="match status" value="2"/>
</dbReference>
<protein>
    <recommendedName>
        <fullName evidence="8">Phosphate-specific transport system accessory protein PhoU</fullName>
    </recommendedName>
</protein>
<name>A0A0B5FTF5_9BACT</name>
<evidence type="ECO:0000256" key="8">
    <source>
        <dbReference type="PIRNR" id="PIRNR003107"/>
    </source>
</evidence>
<dbReference type="HOGENOM" id="CLU_078518_3_0_7"/>
<dbReference type="PANTHER" id="PTHR42930:SF3">
    <property type="entry name" value="PHOSPHATE-SPECIFIC TRANSPORT SYSTEM ACCESSORY PROTEIN PHOU"/>
    <property type="match status" value="1"/>
</dbReference>
<comment type="similarity">
    <text evidence="2 8">Belongs to the PhoU family.</text>
</comment>
<dbReference type="GO" id="GO:0005737">
    <property type="term" value="C:cytoplasm"/>
    <property type="evidence" value="ECO:0007669"/>
    <property type="project" value="UniProtKB-SubCell"/>
</dbReference>
<feature type="domain" description="PhoU" evidence="9">
    <location>
        <begin position="16"/>
        <end position="104"/>
    </location>
</feature>
<dbReference type="KEGG" id="gsb:GSUB_14065"/>
<dbReference type="FunFam" id="1.20.58.220:FF:000004">
    <property type="entry name" value="Phosphate-specific transport system accessory protein PhoU"/>
    <property type="match status" value="1"/>
</dbReference>
<keyword evidence="4 8" id="KW-0813">Transport</keyword>
<feature type="domain" description="PhoU" evidence="9">
    <location>
        <begin position="123"/>
        <end position="205"/>
    </location>
</feature>
<reference evidence="10 11" key="1">
    <citation type="journal article" date="2015" name="Genome Announc.">
        <title>Genomes of Geoalkalibacter ferrihydriticus Z-0531T and Geoalkalibacter subterraneus Red1T, Two Haloalkaliphilic Metal-Reducing Deltaproteobacteria.</title>
        <authorList>
            <person name="Badalamenti J.P."/>
            <person name="Krajmalnik-Brown R."/>
            <person name="Torres C.I."/>
            <person name="Bond D.R."/>
        </authorList>
    </citation>
    <scope>NUCLEOTIDE SEQUENCE [LARGE SCALE GENOMIC DNA]</scope>
    <source>
        <strain evidence="10 11">Red1</strain>
    </source>
</reference>
<dbReference type="GO" id="GO:0006817">
    <property type="term" value="P:phosphate ion transport"/>
    <property type="evidence" value="ECO:0007669"/>
    <property type="project" value="UniProtKB-KW"/>
</dbReference>
<keyword evidence="5 8" id="KW-0963">Cytoplasm</keyword>